<dbReference type="PROSITE" id="PS51257">
    <property type="entry name" value="PROKAR_LIPOPROTEIN"/>
    <property type="match status" value="1"/>
</dbReference>
<dbReference type="AlphaFoldDB" id="A0A518CVT8"/>
<sequence length="262" mass="26972" precursor="true">MRKLPQVLATALCLSAFASCSTVSGPPQASASINFANAYLFRGVPQIDANVMQSDLSVALPYEDGSTASLTVWGNMDLESDNGSAAFGGGNSGTFTEIDIVPEYAWTIGDLSAAVGLISYSFPSGTSGITGTSEFYASIGGDVLGLDGALTAYYDLEEVEGLYVSGSLGRGFELAERVSLDLSIALGYADDDQAMAYYGSTSGGLADLLFSAGLGYAVDEHMSVGLGLFASSILGSDLEDAVDAAGYDTDSVWLALGASWSY</sequence>
<reference evidence="2 3" key="1">
    <citation type="submission" date="2019-02" db="EMBL/GenBank/DDBJ databases">
        <title>Deep-cultivation of Planctomycetes and their phenomic and genomic characterization uncovers novel biology.</title>
        <authorList>
            <person name="Wiegand S."/>
            <person name="Jogler M."/>
            <person name="Boedeker C."/>
            <person name="Pinto D."/>
            <person name="Vollmers J."/>
            <person name="Rivas-Marin E."/>
            <person name="Kohn T."/>
            <person name="Peeters S.H."/>
            <person name="Heuer A."/>
            <person name="Rast P."/>
            <person name="Oberbeckmann S."/>
            <person name="Bunk B."/>
            <person name="Jeske O."/>
            <person name="Meyerdierks A."/>
            <person name="Storesund J.E."/>
            <person name="Kallscheuer N."/>
            <person name="Luecker S."/>
            <person name="Lage O.M."/>
            <person name="Pohl T."/>
            <person name="Merkel B.J."/>
            <person name="Hornburger P."/>
            <person name="Mueller R.-W."/>
            <person name="Bruemmer F."/>
            <person name="Labrenz M."/>
            <person name="Spormann A.M."/>
            <person name="Op den Camp H."/>
            <person name="Overmann J."/>
            <person name="Amann R."/>
            <person name="Jetten M.S.M."/>
            <person name="Mascher T."/>
            <person name="Medema M.H."/>
            <person name="Devos D.P."/>
            <person name="Kaster A.-K."/>
            <person name="Ovreas L."/>
            <person name="Rohde M."/>
            <person name="Galperin M.Y."/>
            <person name="Jogler C."/>
        </authorList>
    </citation>
    <scope>NUCLEOTIDE SEQUENCE [LARGE SCALE GENOMIC DNA]</scope>
    <source>
        <strain evidence="2 3">Pla163</strain>
    </source>
</reference>
<organism evidence="2 3">
    <name type="scientific">Rohdeia mirabilis</name>
    <dbReference type="NCBI Taxonomy" id="2528008"/>
    <lineage>
        <taxon>Bacteria</taxon>
        <taxon>Pseudomonadati</taxon>
        <taxon>Planctomycetota</taxon>
        <taxon>Planctomycetia</taxon>
        <taxon>Planctomycetia incertae sedis</taxon>
        <taxon>Rohdeia</taxon>
    </lineage>
</organism>
<name>A0A518CVT8_9BACT</name>
<keyword evidence="3" id="KW-1185">Reference proteome</keyword>
<evidence type="ECO:0008006" key="4">
    <source>
        <dbReference type="Google" id="ProtNLM"/>
    </source>
</evidence>
<keyword evidence="1" id="KW-0732">Signal</keyword>
<evidence type="ECO:0000256" key="1">
    <source>
        <dbReference type="SAM" id="SignalP"/>
    </source>
</evidence>
<feature type="signal peptide" evidence="1">
    <location>
        <begin position="1"/>
        <end position="18"/>
    </location>
</feature>
<feature type="chain" id="PRO_5022017876" description="MltA-interacting protein MipA" evidence="1">
    <location>
        <begin position="19"/>
        <end position="262"/>
    </location>
</feature>
<evidence type="ECO:0000313" key="3">
    <source>
        <dbReference type="Proteomes" id="UP000319342"/>
    </source>
</evidence>
<gene>
    <name evidence="2" type="ORF">Pla163_04380</name>
</gene>
<accession>A0A518CVT8</accession>
<dbReference type="OrthoDB" id="9793561at2"/>
<proteinExistence type="predicted"/>
<evidence type="ECO:0000313" key="2">
    <source>
        <dbReference type="EMBL" id="QDU83339.1"/>
    </source>
</evidence>
<dbReference type="RefSeq" id="WP_145182849.1">
    <property type="nucleotide sequence ID" value="NZ_CP036290.1"/>
</dbReference>
<protein>
    <recommendedName>
        <fullName evidence="4">MltA-interacting protein MipA</fullName>
    </recommendedName>
</protein>
<dbReference type="Proteomes" id="UP000319342">
    <property type="component" value="Chromosome"/>
</dbReference>
<dbReference type="EMBL" id="CP036290">
    <property type="protein sequence ID" value="QDU83339.1"/>
    <property type="molecule type" value="Genomic_DNA"/>
</dbReference>